<keyword evidence="3" id="KW-1003">Cell membrane</keyword>
<dbReference type="Proteomes" id="UP000011223">
    <property type="component" value="Unassembled WGS sequence"/>
</dbReference>
<name>R1IG19_9GAMM</name>
<feature type="domain" description="Cytochrome c-type biogenesis protein CcmF C-terminal" evidence="12">
    <location>
        <begin position="315"/>
        <end position="621"/>
    </location>
</feature>
<dbReference type="PANTHER" id="PTHR43653:SF1">
    <property type="entry name" value="CYTOCHROME C-TYPE BIOGENESIS PROTEIN CCMF"/>
    <property type="match status" value="1"/>
</dbReference>
<keyword evidence="7 10" id="KW-1133">Transmembrane helix</keyword>
<comment type="similarity">
    <text evidence="2">Belongs to the CcmF/CycK/Ccl1/NrfE/CcsA family.</text>
</comment>
<gene>
    <name evidence="13" type="ORF">D515_01480</name>
</gene>
<feature type="transmembrane region" description="Helical" evidence="10">
    <location>
        <begin position="7"/>
        <end position="23"/>
    </location>
</feature>
<comment type="caution">
    <text evidence="13">The sequence shown here is derived from an EMBL/GenBank/DDBJ whole genome shotgun (WGS) entry which is preliminary data.</text>
</comment>
<feature type="transmembrane region" description="Helical" evidence="10">
    <location>
        <begin position="175"/>
        <end position="195"/>
    </location>
</feature>
<feature type="transmembrane region" description="Helical" evidence="10">
    <location>
        <begin position="444"/>
        <end position="465"/>
    </location>
</feature>
<evidence type="ECO:0000256" key="8">
    <source>
        <dbReference type="ARBA" id="ARBA00023136"/>
    </source>
</evidence>
<dbReference type="NCBIfam" id="TIGR00353">
    <property type="entry name" value="nrfE"/>
    <property type="match status" value="1"/>
</dbReference>
<dbReference type="GO" id="GO:0015232">
    <property type="term" value="F:heme transmembrane transporter activity"/>
    <property type="evidence" value="ECO:0007669"/>
    <property type="project" value="InterPro"/>
</dbReference>
<feature type="transmembrane region" description="Helical" evidence="10">
    <location>
        <begin position="124"/>
        <end position="144"/>
    </location>
</feature>
<feature type="transmembrane region" description="Helical" evidence="10">
    <location>
        <begin position="313"/>
        <end position="331"/>
    </location>
</feature>
<organism evidence="13 14">
    <name type="scientific">Grimontia indica</name>
    <dbReference type="NCBI Taxonomy" id="1056512"/>
    <lineage>
        <taxon>Bacteria</taxon>
        <taxon>Pseudomonadati</taxon>
        <taxon>Pseudomonadota</taxon>
        <taxon>Gammaproteobacteria</taxon>
        <taxon>Vibrionales</taxon>
        <taxon>Vibrionaceae</taxon>
        <taxon>Grimontia</taxon>
    </lineage>
</organism>
<evidence type="ECO:0000256" key="1">
    <source>
        <dbReference type="ARBA" id="ARBA00004429"/>
    </source>
</evidence>
<evidence type="ECO:0000256" key="7">
    <source>
        <dbReference type="ARBA" id="ARBA00022989"/>
    </source>
</evidence>
<dbReference type="NCBIfam" id="NF007691">
    <property type="entry name" value="PRK10369.1"/>
    <property type="match status" value="1"/>
</dbReference>
<dbReference type="AlphaFoldDB" id="R1IG19"/>
<evidence type="ECO:0000259" key="11">
    <source>
        <dbReference type="Pfam" id="PF01578"/>
    </source>
</evidence>
<dbReference type="eggNOG" id="COG1138">
    <property type="taxonomic scope" value="Bacteria"/>
</dbReference>
<evidence type="ECO:0000256" key="3">
    <source>
        <dbReference type="ARBA" id="ARBA00022475"/>
    </source>
</evidence>
<evidence type="ECO:0000256" key="10">
    <source>
        <dbReference type="SAM" id="Phobius"/>
    </source>
</evidence>
<accession>R1IG19</accession>
<keyword evidence="14" id="KW-1185">Reference proteome</keyword>
<feature type="transmembrane region" description="Helical" evidence="10">
    <location>
        <begin position="272"/>
        <end position="293"/>
    </location>
</feature>
<evidence type="ECO:0000256" key="2">
    <source>
        <dbReference type="ARBA" id="ARBA00009186"/>
    </source>
</evidence>
<keyword evidence="5 10" id="KW-0812">Transmembrane</keyword>
<evidence type="ECO:0000256" key="4">
    <source>
        <dbReference type="ARBA" id="ARBA00022519"/>
    </source>
</evidence>
<reference evidence="13 14" key="1">
    <citation type="journal article" date="2014" name="PLoS ONE">
        <title>Grimontia indica AK16(T), sp. nov., Isolated from a Seawater Sample Reports the Presence of Pathogenic Genes Similar to Vibrio Genus.</title>
        <authorList>
            <person name="Singh A."/>
            <person name="Vaidya B."/>
            <person name="Khatri I."/>
            <person name="Srinivas T.N."/>
            <person name="Subramanian S."/>
            <person name="Korpole S."/>
            <person name="Pinnaka A.K."/>
        </authorList>
    </citation>
    <scope>NUCLEOTIDE SEQUENCE [LARGE SCALE GENOMIC DNA]</scope>
    <source>
        <strain evidence="13 14">AK16</strain>
    </source>
</reference>
<evidence type="ECO:0000256" key="9">
    <source>
        <dbReference type="ARBA" id="ARBA00037230"/>
    </source>
</evidence>
<feature type="transmembrane region" description="Helical" evidence="10">
    <location>
        <begin position="477"/>
        <end position="500"/>
    </location>
</feature>
<evidence type="ECO:0000313" key="14">
    <source>
        <dbReference type="Proteomes" id="UP000011223"/>
    </source>
</evidence>
<dbReference type="InterPro" id="IPR003567">
    <property type="entry name" value="Cyt_c_biogenesis"/>
</dbReference>
<dbReference type="GO" id="GO:0016829">
    <property type="term" value="F:lyase activity"/>
    <property type="evidence" value="ECO:0007669"/>
    <property type="project" value="UniProtKB-KW"/>
</dbReference>
<evidence type="ECO:0000256" key="6">
    <source>
        <dbReference type="ARBA" id="ARBA00022748"/>
    </source>
</evidence>
<evidence type="ECO:0000259" key="12">
    <source>
        <dbReference type="Pfam" id="PF16327"/>
    </source>
</evidence>
<dbReference type="Pfam" id="PF16327">
    <property type="entry name" value="CcmF_C"/>
    <property type="match status" value="1"/>
</dbReference>
<proteinExistence type="inferred from homology"/>
<dbReference type="InterPro" id="IPR002541">
    <property type="entry name" value="Cyt_c_assembly"/>
</dbReference>
<feature type="transmembrane region" description="Helical" evidence="10">
    <location>
        <begin position="207"/>
        <end position="229"/>
    </location>
</feature>
<dbReference type="PRINTS" id="PR01411">
    <property type="entry name" value="CCMFBIOGNSIS"/>
</dbReference>
<sequence>MLAEIGHILLILGIASTMVASLLSGCSMLKTPVTSLSNLVPQLLSIGFSAILMATFILAACFYLDDFSVRYVAQHSNSALPIAFKIAAVWGGHEGSFLFMVLALSGWSSLVSRDKRLPADYANATRFVLSTTVLLLGIYCLWLSNPFLRQIPSPLEGRDLNPMLQDIGLILHPPLLYLGYIGFAVPFAFAIAALLTRSPAKVWVGQCRQWTLITWAFLTVGIGIGSWWAYHELGWGGWWFWDPVENASLLPWLTATALIHCLIATERNNKLVSWSLLLAIITFALSILGTFIVRSGVLTSVHAFASDPMRGSGLLLILTILLIPALFLFALRGAHLAKDSSVNTGGNTLALWMTISAGLLSSMMLIVMLGTFYPMVYAAMGLGTLSVGAPYFNSLFVPLAIMVAFSAAYSTVQSLSLPRQIALLLIASLIALASNYALSRFYQIPFSLLVFFAILAGFVLLISGASAIMTQAKALRTWVMVLGHTGLAVTFLGATLLTGFSNETSLKMTRGSTVILGTYSLIHQGSSWHIGPNYTAERITMEVRKNGSVIGHVKPEKRHYTVRTMNMSEAGVLRDVLSDVYVTLGSKFDAHTYAVRIQIKPFVHLLWVGGFIMMLAGFLGALRKLMPTSPAANQTNPAKQYKHYEV</sequence>
<feature type="domain" description="Cytochrome c assembly protein" evidence="11">
    <location>
        <begin position="90"/>
        <end position="295"/>
    </location>
</feature>
<protein>
    <submittedName>
        <fullName evidence="13">Cytochrome c heme lyase subunit CcmF</fullName>
    </submittedName>
</protein>
<dbReference type="RefSeq" id="WP_002538871.1">
    <property type="nucleotide sequence ID" value="NZ_ANFM02000018.1"/>
</dbReference>
<dbReference type="EMBL" id="ANFM02000018">
    <property type="protein sequence ID" value="EOD79686.1"/>
    <property type="molecule type" value="Genomic_DNA"/>
</dbReference>
<feature type="transmembrane region" description="Helical" evidence="10">
    <location>
        <begin position="43"/>
        <end position="64"/>
    </location>
</feature>
<dbReference type="GO" id="GO:0017004">
    <property type="term" value="P:cytochrome complex assembly"/>
    <property type="evidence" value="ECO:0007669"/>
    <property type="project" value="UniProtKB-KW"/>
</dbReference>
<dbReference type="GO" id="GO:0005886">
    <property type="term" value="C:plasma membrane"/>
    <property type="evidence" value="ECO:0007669"/>
    <property type="project" value="UniProtKB-SubCell"/>
</dbReference>
<keyword evidence="8 10" id="KW-0472">Membrane</keyword>
<dbReference type="InterPro" id="IPR032523">
    <property type="entry name" value="CcmF_C"/>
</dbReference>
<dbReference type="PRINTS" id="PR01410">
    <property type="entry name" value="CCBIOGENESIS"/>
</dbReference>
<keyword evidence="13" id="KW-0456">Lyase</keyword>
<evidence type="ECO:0000313" key="13">
    <source>
        <dbReference type="EMBL" id="EOD79686.1"/>
    </source>
</evidence>
<feature type="transmembrane region" description="Helical" evidence="10">
    <location>
        <begin position="388"/>
        <end position="409"/>
    </location>
</feature>
<dbReference type="Pfam" id="PF01578">
    <property type="entry name" value="Cytochrom_C_asm"/>
    <property type="match status" value="1"/>
</dbReference>
<evidence type="ECO:0000256" key="5">
    <source>
        <dbReference type="ARBA" id="ARBA00022692"/>
    </source>
</evidence>
<feature type="transmembrane region" description="Helical" evidence="10">
    <location>
        <begin position="351"/>
        <end position="376"/>
    </location>
</feature>
<dbReference type="GO" id="GO:0020037">
    <property type="term" value="F:heme binding"/>
    <property type="evidence" value="ECO:0007669"/>
    <property type="project" value="InterPro"/>
</dbReference>
<comment type="subcellular location">
    <subcellularLocation>
        <location evidence="1">Cell inner membrane</location>
        <topology evidence="1">Multi-pass membrane protein</topology>
    </subcellularLocation>
</comment>
<dbReference type="InterPro" id="IPR003568">
    <property type="entry name" value="Cyt_c_biogenesis_CcmF"/>
</dbReference>
<feature type="transmembrane region" description="Helical" evidence="10">
    <location>
        <begin position="421"/>
        <end position="438"/>
    </location>
</feature>
<comment type="function">
    <text evidence="9">Required for the biogenesis of c-type cytochromes. Possible subunit of a heme lyase.</text>
</comment>
<keyword evidence="4" id="KW-0997">Cell inner membrane</keyword>
<feature type="transmembrane region" description="Helical" evidence="10">
    <location>
        <begin position="602"/>
        <end position="622"/>
    </location>
</feature>
<dbReference type="PANTHER" id="PTHR43653">
    <property type="entry name" value="CYTOCHROME C ASSEMBLY PROTEIN-RELATED"/>
    <property type="match status" value="1"/>
</dbReference>
<keyword evidence="6" id="KW-0201">Cytochrome c-type biogenesis</keyword>